<dbReference type="Pfam" id="PF25597">
    <property type="entry name" value="SH3_retrovirus"/>
    <property type="match status" value="1"/>
</dbReference>
<dbReference type="GO" id="GO:0015074">
    <property type="term" value="P:DNA integration"/>
    <property type="evidence" value="ECO:0007669"/>
    <property type="project" value="InterPro"/>
</dbReference>
<keyword evidence="2" id="KW-0732">Signal</keyword>
<dbReference type="InterPro" id="IPR039537">
    <property type="entry name" value="Retrotran_Ty1/copia-like"/>
</dbReference>
<dbReference type="InterPro" id="IPR057670">
    <property type="entry name" value="SH3_retrovirus"/>
</dbReference>
<dbReference type="InterPro" id="IPR036397">
    <property type="entry name" value="RNaseH_sf"/>
</dbReference>
<evidence type="ECO:0000256" key="2">
    <source>
        <dbReference type="SAM" id="SignalP"/>
    </source>
</evidence>
<dbReference type="Pfam" id="PF00665">
    <property type="entry name" value="rve"/>
    <property type="match status" value="1"/>
</dbReference>
<feature type="compositionally biased region" description="Low complexity" evidence="1">
    <location>
        <begin position="747"/>
        <end position="763"/>
    </location>
</feature>
<name>A0A6L2N416_TANCI</name>
<feature type="region of interest" description="Disordered" evidence="1">
    <location>
        <begin position="341"/>
        <end position="368"/>
    </location>
</feature>
<dbReference type="AlphaFoldDB" id="A0A6L2N416"/>
<accession>A0A6L2N416</accession>
<feature type="domain" description="Integrase catalytic" evidence="3">
    <location>
        <begin position="76"/>
        <end position="198"/>
    </location>
</feature>
<dbReference type="SUPFAM" id="SSF53098">
    <property type="entry name" value="Ribonuclease H-like"/>
    <property type="match status" value="1"/>
</dbReference>
<dbReference type="InterPro" id="IPR025724">
    <property type="entry name" value="GAG-pre-integrase_dom"/>
</dbReference>
<feature type="chain" id="PRO_5026748093" description="Integrase catalytic domain-containing protein" evidence="2">
    <location>
        <begin position="24"/>
        <end position="1176"/>
    </location>
</feature>
<reference evidence="4" key="1">
    <citation type="journal article" date="2019" name="Sci. Rep.">
        <title>Draft genome of Tanacetum cinerariifolium, the natural source of mosquito coil.</title>
        <authorList>
            <person name="Yamashiro T."/>
            <person name="Shiraishi A."/>
            <person name="Satake H."/>
            <person name="Nakayama K."/>
        </authorList>
    </citation>
    <scope>NUCLEOTIDE SEQUENCE</scope>
</reference>
<dbReference type="PANTHER" id="PTHR42648">
    <property type="entry name" value="TRANSPOSASE, PUTATIVE-RELATED"/>
    <property type="match status" value="1"/>
</dbReference>
<dbReference type="PROSITE" id="PS50994">
    <property type="entry name" value="INTEGRASE"/>
    <property type="match status" value="1"/>
</dbReference>
<proteinExistence type="predicted"/>
<dbReference type="InterPro" id="IPR001584">
    <property type="entry name" value="Integrase_cat-core"/>
</dbReference>
<organism evidence="4">
    <name type="scientific">Tanacetum cinerariifolium</name>
    <name type="common">Dalmatian daisy</name>
    <name type="synonym">Chrysanthemum cinerariifolium</name>
    <dbReference type="NCBI Taxonomy" id="118510"/>
    <lineage>
        <taxon>Eukaryota</taxon>
        <taxon>Viridiplantae</taxon>
        <taxon>Streptophyta</taxon>
        <taxon>Embryophyta</taxon>
        <taxon>Tracheophyta</taxon>
        <taxon>Spermatophyta</taxon>
        <taxon>Magnoliopsida</taxon>
        <taxon>eudicotyledons</taxon>
        <taxon>Gunneridae</taxon>
        <taxon>Pentapetalae</taxon>
        <taxon>asterids</taxon>
        <taxon>campanulids</taxon>
        <taxon>Asterales</taxon>
        <taxon>Asteraceae</taxon>
        <taxon>Asteroideae</taxon>
        <taxon>Anthemideae</taxon>
        <taxon>Anthemidinae</taxon>
        <taxon>Tanacetum</taxon>
    </lineage>
</organism>
<sequence>MTTLQQSHAMAIIFFSYLSVSKATSTKSEFWHRRLSHLNFGTINDLTKQDLVDGLLKFKYDKDNMCFACERGKSKRATQPPKLVPSTHSKLELIHMDLCGPMRVESINGKKYTLVIVDDYFRYTWVYFLQTKDETPEMIKKFIAQVQLNFNVKIQKVQTDNGIEFKNAILQAHYEKLGIMQRFSIARMPQQNQCTQKTKSYSCGGCLNNAYLFQVTRIPLGRSYLNRLLHSKPSLIHTREDLRKMKPKVDIRIFIGYLESSRGFQIYNHITKKNMESIHVKFDKLTAMASEHNCLEPGSNRFQDNDSLAEDTSILSKEDLDNLFDPLYDEYFEKRSPEVSINSAAQPTHNNDNTPSSSSTIVEDTPSSSSTIKKYHSMIEGLMYQTASRPDIAFSTFVYARYQARPMVKHLKEVKRIFRYLRQSYNMGLWYPKDYGFELIAYSDEDYAEFIMAQPRQQRDFPQDQLCPPNKLFDLMDANKKFDMEDGSKYKLNFLLGTKELTITVADFKRMFQLPQATDNNNARFVAAPNFRQMVPLFLKDLGLSLKLKSPSKFEGLHYSLMHPTTLIPYPRFTKMIIDHYMTEHHDISIRVHDNYHKVENDDLVKNTFKSRKNKEGTGMNIPDWMLTKEMKQIFHYQITTSAPKTPNTEVTKGESSAQRKSIVIRLRVPPRRQDLETPIPTAVGIDVTNLVEIIQIEPKSDKKSPKAEKGVDIVTITNDDEEEESVRDEFELRRLEKGKELMVTNPTPSSSTPLSSSPKPKTGGFRRCKSFIHQMGGCYGLLFGHRTKTFMLKKNFNQLFAMLYEALKEMLPLMVNKEVNKIAKMTVPIYVAEGLLMERQKTQADVAAMIVEAIQKERGNLRVEVISQLVDLLPFAQEIITIIKMMMLILRRRIMKKARKHLREINEAQLQKVVDAMVRQKCNSGEEHQYHVDQMQNYLKSVIVWESRKERLSLLTLKKKAPLVHRQKKYILSLHKFHVAPFLDDDMKERTSRWVNKHIKKFNPYARFSVEHWKYMWAKQFHIKRQKEQRENLERLYSDSKIVEVIRTSYEQEQDYRYLNKNDIKDLYMLCINGKVDDYKETGLLGSLIVFIRATVIWERVYDFQLGMESYQQKVNLTAPTITFPGIEEYERFTITFEPVIEKLKKYNKDVKYGYANPNPSEADAEYLRIYEEDI</sequence>
<comment type="caution">
    <text evidence="4">The sequence shown here is derived from an EMBL/GenBank/DDBJ whole genome shotgun (WGS) entry which is preliminary data.</text>
</comment>
<dbReference type="Pfam" id="PF13976">
    <property type="entry name" value="gag_pre-integrs"/>
    <property type="match status" value="1"/>
</dbReference>
<dbReference type="PANTHER" id="PTHR42648:SF21">
    <property type="entry name" value="CYSTEINE-RICH RLK (RECEPTOR-LIKE PROTEIN KINASE) 8"/>
    <property type="match status" value="1"/>
</dbReference>
<feature type="signal peptide" evidence="2">
    <location>
        <begin position="1"/>
        <end position="23"/>
    </location>
</feature>
<dbReference type="EMBL" id="BKCJ010008028">
    <property type="protein sequence ID" value="GEU80187.1"/>
    <property type="molecule type" value="Genomic_DNA"/>
</dbReference>
<evidence type="ECO:0000313" key="4">
    <source>
        <dbReference type="EMBL" id="GEU80187.1"/>
    </source>
</evidence>
<dbReference type="Gene3D" id="3.30.420.10">
    <property type="entry name" value="Ribonuclease H-like superfamily/Ribonuclease H"/>
    <property type="match status" value="1"/>
</dbReference>
<dbReference type="InterPro" id="IPR012337">
    <property type="entry name" value="RNaseH-like_sf"/>
</dbReference>
<evidence type="ECO:0000256" key="1">
    <source>
        <dbReference type="SAM" id="MobiDB-lite"/>
    </source>
</evidence>
<feature type="region of interest" description="Disordered" evidence="1">
    <location>
        <begin position="740"/>
        <end position="763"/>
    </location>
</feature>
<dbReference type="GO" id="GO:0003676">
    <property type="term" value="F:nucleic acid binding"/>
    <property type="evidence" value="ECO:0007669"/>
    <property type="project" value="InterPro"/>
</dbReference>
<evidence type="ECO:0000259" key="3">
    <source>
        <dbReference type="PROSITE" id="PS50994"/>
    </source>
</evidence>
<gene>
    <name evidence="4" type="ORF">Tci_052165</name>
</gene>
<protein>
    <recommendedName>
        <fullName evidence="3">Integrase catalytic domain-containing protein</fullName>
    </recommendedName>
</protein>